<dbReference type="GeneID" id="27337101"/>
<feature type="binding site" evidence="5">
    <location>
        <position position="399"/>
    </location>
    <ligand>
        <name>FAD</name>
        <dbReference type="ChEBI" id="CHEBI:57692"/>
    </ligand>
</feature>
<gene>
    <name evidence="8" type="ORF">PV08_10018</name>
</gene>
<dbReference type="Proteomes" id="UP000053328">
    <property type="component" value="Unassembled WGS sequence"/>
</dbReference>
<evidence type="ECO:0000313" key="9">
    <source>
        <dbReference type="Proteomes" id="UP000053328"/>
    </source>
</evidence>
<dbReference type="InterPro" id="IPR035959">
    <property type="entry name" value="RutC-like_sf"/>
</dbReference>
<dbReference type="PRINTS" id="PR00757">
    <property type="entry name" value="AMINEOXDASEF"/>
</dbReference>
<dbReference type="OrthoDB" id="5046242at2759"/>
<feature type="binding site" evidence="5">
    <location>
        <position position="592"/>
    </location>
    <ligand>
        <name>FAD</name>
        <dbReference type="ChEBI" id="CHEBI:57692"/>
    </ligand>
</feature>
<dbReference type="Gene3D" id="3.30.1330.40">
    <property type="entry name" value="RutC-like"/>
    <property type="match status" value="1"/>
</dbReference>
<dbReference type="SUPFAM" id="SSF55298">
    <property type="entry name" value="YjgF-like"/>
    <property type="match status" value="1"/>
</dbReference>
<dbReference type="SUPFAM" id="SSF54373">
    <property type="entry name" value="FAD-linked reductases, C-terminal domain"/>
    <property type="match status" value="1"/>
</dbReference>
<feature type="binding site" evidence="5">
    <location>
        <position position="505"/>
    </location>
    <ligand>
        <name>substrate</name>
    </ligand>
</feature>
<evidence type="ECO:0000256" key="5">
    <source>
        <dbReference type="PIRSR" id="PIRSR601613-1"/>
    </source>
</evidence>
<accession>A0A0D2BH88</accession>
<name>A0A0D2BH88_9EURO</name>
<dbReference type="Pfam" id="PF01593">
    <property type="entry name" value="Amino_oxidase"/>
    <property type="match status" value="1"/>
</dbReference>
<keyword evidence="6" id="KW-0274">FAD</keyword>
<keyword evidence="3 6" id="KW-0560">Oxidoreductase</keyword>
<comment type="cofactor">
    <cofactor evidence="1 6">
        <name>FAD</name>
        <dbReference type="ChEBI" id="CHEBI:57692"/>
    </cofactor>
</comment>
<keyword evidence="6" id="KW-0285">Flavoprotein</keyword>
<evidence type="ECO:0000256" key="4">
    <source>
        <dbReference type="ARBA" id="ARBA00048448"/>
    </source>
</evidence>
<dbReference type="Gene3D" id="3.90.660.10">
    <property type="match status" value="1"/>
</dbReference>
<dbReference type="STRING" id="91928.A0A0D2BH88"/>
<dbReference type="InterPro" id="IPR006175">
    <property type="entry name" value="YjgF/YER057c/UK114"/>
</dbReference>
<sequence>MAPRDLRPSVEFVNTPGHEASPLYHDSATVTAAGRLVFTSGVVGVKDGRIVKELKPQVKQAFENLASTLAASGSRPVDILHLRFYVVNWHWTETEHLVKEWMDFVGHKPPTCLVPVLKLYQEGVFFEVEAVAATGGCQKVWSSPGPSILGLQAAPTKTDVVVVGGGFSGVQAAYDLHKSGLRVILLEATHRIGGRSKTIKLASGPGYTELGATWINKTTQPKIYAHAQRLGLTFIEQYNPPEAFGVFQKTNGVVARAKVSDPAYSGPEFSAKETKSFNKFLEAFQWELTENPNIDINNTSSFPNAEDLSVAEWAKKRQLGHTGEQAAAALCRANVGREPDEVGIHYWADYVKSGGGLYSLISDDELGAQNLFIKEGTSAIAQGLAAELKPGSVLVNSAVDEINQHGDQVLLTTVNGSRFLANKVIMANPTNTYTKIKFTPPLPQGKRTLVTQTRPGIYAKACITYAKPWWRELGLLGKFRSYQGPICFSWELSVFDLNSYTLALFIAGKAAEEWYKLTPLAREQAVLEHLSKFVEPEQRHLVDNVLEFNMGTWSEEEWMGGAPTSAMPPGYLSRFGEELRAPWKNVHFAGGETAREWKGYLEGALRAGSRAADEVISIMGSKGHL</sequence>
<dbReference type="EMBL" id="KN847499">
    <property type="protein sequence ID" value="KIW10719.1"/>
    <property type="molecule type" value="Genomic_DNA"/>
</dbReference>
<dbReference type="Gene3D" id="3.50.50.60">
    <property type="entry name" value="FAD/NAD(P)-binding domain"/>
    <property type="match status" value="1"/>
</dbReference>
<dbReference type="EC" id="1.4.3.-" evidence="6"/>
<comment type="catalytic activity">
    <reaction evidence="4">
        <text>a secondary aliphatic amine + O2 + H2O = a primary amine + an aldehyde + H2O2</text>
        <dbReference type="Rhea" id="RHEA:26414"/>
        <dbReference type="ChEBI" id="CHEBI:15377"/>
        <dbReference type="ChEBI" id="CHEBI:15379"/>
        <dbReference type="ChEBI" id="CHEBI:16240"/>
        <dbReference type="ChEBI" id="CHEBI:17478"/>
        <dbReference type="ChEBI" id="CHEBI:58855"/>
        <dbReference type="ChEBI" id="CHEBI:65296"/>
        <dbReference type="EC" id="1.4.3.4"/>
    </reaction>
</comment>
<dbReference type="PANTHER" id="PTHR43563">
    <property type="entry name" value="AMINE OXIDASE"/>
    <property type="match status" value="1"/>
</dbReference>
<dbReference type="PANTHER" id="PTHR43563:SF14">
    <property type="entry name" value="AMINE OXIDASE"/>
    <property type="match status" value="1"/>
</dbReference>
<evidence type="ECO:0000256" key="6">
    <source>
        <dbReference type="RuleBase" id="RU362067"/>
    </source>
</evidence>
<dbReference type="InterPro" id="IPR050703">
    <property type="entry name" value="Flavin_MAO"/>
</dbReference>
<evidence type="ECO:0000256" key="1">
    <source>
        <dbReference type="ARBA" id="ARBA00001974"/>
    </source>
</evidence>
<feature type="domain" description="Amine oxidase" evidence="7">
    <location>
        <begin position="167"/>
        <end position="616"/>
    </location>
</feature>
<dbReference type="Gene3D" id="1.10.405.10">
    <property type="entry name" value="Guanine Nucleotide Dissociation Inhibitor, domain 1"/>
    <property type="match status" value="1"/>
</dbReference>
<dbReference type="Pfam" id="PF01042">
    <property type="entry name" value="Ribonuc_L-PSP"/>
    <property type="match status" value="1"/>
</dbReference>
<dbReference type="SUPFAM" id="SSF51905">
    <property type="entry name" value="FAD/NAD(P)-binding domain"/>
    <property type="match status" value="1"/>
</dbReference>
<comment type="similarity">
    <text evidence="2 6">Belongs to the flavin monoamine oxidase family.</text>
</comment>
<dbReference type="HOGENOM" id="CLU_004498_0_3_1"/>
<dbReference type="AlphaFoldDB" id="A0A0D2BH88"/>
<dbReference type="GO" id="GO:0097621">
    <property type="term" value="F:monoamine oxidase activity"/>
    <property type="evidence" value="ECO:0007669"/>
    <property type="project" value="UniProtKB-EC"/>
</dbReference>
<reference evidence="8 9" key="1">
    <citation type="submission" date="2015-01" db="EMBL/GenBank/DDBJ databases">
        <title>The Genome Sequence of Exophiala spinifera CBS89968.</title>
        <authorList>
            <consortium name="The Broad Institute Genomics Platform"/>
            <person name="Cuomo C."/>
            <person name="de Hoog S."/>
            <person name="Gorbushina A."/>
            <person name="Stielow B."/>
            <person name="Teixiera M."/>
            <person name="Abouelleil A."/>
            <person name="Chapman S.B."/>
            <person name="Priest M."/>
            <person name="Young S.K."/>
            <person name="Wortman J."/>
            <person name="Nusbaum C."/>
            <person name="Birren B."/>
        </authorList>
    </citation>
    <scope>NUCLEOTIDE SEQUENCE [LARGE SCALE GENOMIC DNA]</scope>
    <source>
        <strain evidence="8 9">CBS 89968</strain>
    </source>
</reference>
<dbReference type="InterPro" id="IPR001613">
    <property type="entry name" value="Flavin_amine_oxidase"/>
</dbReference>
<dbReference type="VEuPathDB" id="FungiDB:PV08_10018"/>
<dbReference type="RefSeq" id="XP_016230935.1">
    <property type="nucleotide sequence ID" value="XM_016384333.1"/>
</dbReference>
<evidence type="ECO:0000256" key="3">
    <source>
        <dbReference type="ARBA" id="ARBA00023002"/>
    </source>
</evidence>
<dbReference type="InterPro" id="IPR036188">
    <property type="entry name" value="FAD/NAD-bd_sf"/>
</dbReference>
<evidence type="ECO:0000313" key="8">
    <source>
        <dbReference type="EMBL" id="KIW10719.1"/>
    </source>
</evidence>
<organism evidence="8 9">
    <name type="scientific">Exophiala spinifera</name>
    <dbReference type="NCBI Taxonomy" id="91928"/>
    <lineage>
        <taxon>Eukaryota</taxon>
        <taxon>Fungi</taxon>
        <taxon>Dikarya</taxon>
        <taxon>Ascomycota</taxon>
        <taxon>Pezizomycotina</taxon>
        <taxon>Eurotiomycetes</taxon>
        <taxon>Chaetothyriomycetidae</taxon>
        <taxon>Chaetothyriales</taxon>
        <taxon>Herpotrichiellaceae</taxon>
        <taxon>Exophiala</taxon>
    </lineage>
</organism>
<keyword evidence="9" id="KW-1185">Reference proteome</keyword>
<dbReference type="InterPro" id="IPR002937">
    <property type="entry name" value="Amino_oxidase"/>
</dbReference>
<protein>
    <recommendedName>
        <fullName evidence="6">Amine oxidase</fullName>
        <ecNumber evidence="6">1.4.3.-</ecNumber>
    </recommendedName>
</protein>
<feature type="binding site" evidence="5">
    <location>
        <position position="168"/>
    </location>
    <ligand>
        <name>FAD</name>
        <dbReference type="ChEBI" id="CHEBI:57692"/>
    </ligand>
</feature>
<proteinExistence type="inferred from homology"/>
<feature type="binding site" evidence="5">
    <location>
        <begin position="187"/>
        <end position="188"/>
    </location>
    <ligand>
        <name>FAD</name>
        <dbReference type="ChEBI" id="CHEBI:57692"/>
    </ligand>
</feature>
<evidence type="ECO:0000256" key="2">
    <source>
        <dbReference type="ARBA" id="ARBA00005995"/>
    </source>
</evidence>
<evidence type="ECO:0000259" key="7">
    <source>
        <dbReference type="Pfam" id="PF01593"/>
    </source>
</evidence>